<dbReference type="Gene3D" id="1.10.12.10">
    <property type="entry name" value="Lyase 2-enoyl-coa Hydratase, Chain A, domain 2"/>
    <property type="match status" value="1"/>
</dbReference>
<dbReference type="EMBL" id="JBHMBW010000080">
    <property type="protein sequence ID" value="MFB9630170.1"/>
    <property type="molecule type" value="Genomic_DNA"/>
</dbReference>
<sequence length="114" mass="12773">MAQEPHSLQECGVRPRQRGSQPRSARLAGRTRHQLPPDRFPASVGKRRGYADVRFTQGKHRESKTLTKYSLNNWLRLAGPAFDASLAMEFLGFTGPDVAEGVRALREKRPPSFG</sequence>
<evidence type="ECO:0000256" key="1">
    <source>
        <dbReference type="ARBA" id="ARBA00005254"/>
    </source>
</evidence>
<evidence type="ECO:0000256" key="2">
    <source>
        <dbReference type="SAM" id="MobiDB-lite"/>
    </source>
</evidence>
<dbReference type="InterPro" id="IPR029045">
    <property type="entry name" value="ClpP/crotonase-like_dom_sf"/>
</dbReference>
<accession>A0ABV5SER7</accession>
<dbReference type="InterPro" id="IPR014748">
    <property type="entry name" value="Enoyl-CoA_hydra_C"/>
</dbReference>
<dbReference type="Proteomes" id="UP001589532">
    <property type="component" value="Unassembled WGS sequence"/>
</dbReference>
<feature type="region of interest" description="Disordered" evidence="2">
    <location>
        <begin position="1"/>
        <end position="46"/>
    </location>
</feature>
<comment type="similarity">
    <text evidence="1">Belongs to the enoyl-CoA hydratase/isomerase family.</text>
</comment>
<protein>
    <recommendedName>
        <fullName evidence="5">Enoyl-CoA hydratase/isomerase family protein</fullName>
    </recommendedName>
</protein>
<evidence type="ECO:0000313" key="4">
    <source>
        <dbReference type="Proteomes" id="UP001589532"/>
    </source>
</evidence>
<keyword evidence="4" id="KW-1185">Reference proteome</keyword>
<organism evidence="3 4">
    <name type="scientific">Nonomuraea helvata</name>
    <dbReference type="NCBI Taxonomy" id="37484"/>
    <lineage>
        <taxon>Bacteria</taxon>
        <taxon>Bacillati</taxon>
        <taxon>Actinomycetota</taxon>
        <taxon>Actinomycetes</taxon>
        <taxon>Streptosporangiales</taxon>
        <taxon>Streptosporangiaceae</taxon>
        <taxon>Nonomuraea</taxon>
    </lineage>
</organism>
<dbReference type="RefSeq" id="WP_345002781.1">
    <property type="nucleotide sequence ID" value="NZ_BAAAXV010000012.1"/>
</dbReference>
<dbReference type="SUPFAM" id="SSF52096">
    <property type="entry name" value="ClpP/crotonase"/>
    <property type="match status" value="1"/>
</dbReference>
<reference evidence="3 4" key="1">
    <citation type="submission" date="2024-09" db="EMBL/GenBank/DDBJ databases">
        <authorList>
            <person name="Sun Q."/>
            <person name="Mori K."/>
        </authorList>
    </citation>
    <scope>NUCLEOTIDE SEQUENCE [LARGE SCALE GENOMIC DNA]</scope>
    <source>
        <strain evidence="3 4">JCM 3143</strain>
    </source>
</reference>
<comment type="caution">
    <text evidence="3">The sequence shown here is derived from an EMBL/GenBank/DDBJ whole genome shotgun (WGS) entry which is preliminary data.</text>
</comment>
<evidence type="ECO:0000313" key="3">
    <source>
        <dbReference type="EMBL" id="MFB9630170.1"/>
    </source>
</evidence>
<evidence type="ECO:0008006" key="5">
    <source>
        <dbReference type="Google" id="ProtNLM"/>
    </source>
</evidence>
<proteinExistence type="inferred from homology"/>
<name>A0ABV5SER7_9ACTN</name>
<gene>
    <name evidence="3" type="ORF">ACFFSA_44455</name>
</gene>